<evidence type="ECO:0000313" key="1">
    <source>
        <dbReference type="EMBL" id="KAJ3544464.1"/>
    </source>
</evidence>
<keyword evidence="2" id="KW-1185">Reference proteome</keyword>
<organism evidence="1 2">
    <name type="scientific">Phlebia brevispora</name>
    <dbReference type="NCBI Taxonomy" id="194682"/>
    <lineage>
        <taxon>Eukaryota</taxon>
        <taxon>Fungi</taxon>
        <taxon>Dikarya</taxon>
        <taxon>Basidiomycota</taxon>
        <taxon>Agaricomycotina</taxon>
        <taxon>Agaricomycetes</taxon>
        <taxon>Polyporales</taxon>
        <taxon>Meruliaceae</taxon>
        <taxon>Phlebia</taxon>
    </lineage>
</organism>
<accession>A0ACC1SR15</accession>
<dbReference type="EMBL" id="JANHOG010001089">
    <property type="protein sequence ID" value="KAJ3544464.1"/>
    <property type="molecule type" value="Genomic_DNA"/>
</dbReference>
<dbReference type="Proteomes" id="UP001148662">
    <property type="component" value="Unassembled WGS sequence"/>
</dbReference>
<proteinExistence type="predicted"/>
<name>A0ACC1SR15_9APHY</name>
<comment type="caution">
    <text evidence="1">The sequence shown here is derived from an EMBL/GenBank/DDBJ whole genome shotgun (WGS) entry which is preliminary data.</text>
</comment>
<protein>
    <submittedName>
        <fullName evidence="1">Uncharacterized protein</fullName>
    </submittedName>
</protein>
<gene>
    <name evidence="1" type="ORF">NM688_g5741</name>
</gene>
<reference evidence="1" key="1">
    <citation type="submission" date="2022-07" db="EMBL/GenBank/DDBJ databases">
        <title>Genome Sequence of Phlebia brevispora.</title>
        <authorList>
            <person name="Buettner E."/>
        </authorList>
    </citation>
    <scope>NUCLEOTIDE SEQUENCE</scope>
    <source>
        <strain evidence="1">MPL23</strain>
    </source>
</reference>
<sequence length="580" mass="64083">MESNLTPIATPSVQPEVAGEYGHQAEAQLGATLTEEALIKMHWNAALPVAQLPPETLAAIFMACVAAAQEQYYAVRSIDVQPYSWLSISHVCRYWRHVALGCPQLWSWIVKSSDEFTRLLLERSATAPLTIDTRSVPSIRGGRLHYCEWSRSALDAVYDHWPRIQEADVEISTMERGNIHAPLLHRMKVTHDGNLNGPPDGPPIFLAGGAASLRELVWYSRGSGYVRWPVLQPLLGSQLEKLSICLPRPDPSMSVDAWLSVLRKMRNLRTLSLEGAVSVSTAPHWELNPQLIGLPRLSDLNLITTKASSKGRGIQSCSELRLLASIDVPGDACIRIVLRSDLCNTDVDALTAISTRACAVNADELTLKIGVDLWPCTWELSRRTGNGRPSAHDGRPQASIVLQASERVSDRALVRLASGLSWSTITSMRLSCVCEYIKDRDMLTIGRDVCAPTFRTMANLKTLFVQGSYAAGIFYLALERLTGSRGNINVATDPPSCVLPSLRDCTFDGVSWREDRSLVLRRGLTVRLATVLATHRGLGAQLQTIRITNAENILLWDVDYIRARDCAAVVEWDAEKRSDM</sequence>
<evidence type="ECO:0000313" key="2">
    <source>
        <dbReference type="Proteomes" id="UP001148662"/>
    </source>
</evidence>